<gene>
    <name evidence="1" type="ORF">NCTC13148_02101</name>
</gene>
<evidence type="ECO:0000313" key="1">
    <source>
        <dbReference type="EMBL" id="STL75983.1"/>
    </source>
</evidence>
<dbReference type="Gene3D" id="2.160.20.10">
    <property type="entry name" value="Single-stranded right-handed beta-helix, Pectin lyase-like"/>
    <property type="match status" value="1"/>
</dbReference>
<organism evidence="1 2">
    <name type="scientific">Escherichia coli</name>
    <dbReference type="NCBI Taxonomy" id="562"/>
    <lineage>
        <taxon>Bacteria</taxon>
        <taxon>Pseudomonadati</taxon>
        <taxon>Pseudomonadota</taxon>
        <taxon>Gammaproteobacteria</taxon>
        <taxon>Enterobacterales</taxon>
        <taxon>Enterobacteriaceae</taxon>
        <taxon>Escherichia</taxon>
    </lineage>
</organism>
<dbReference type="InterPro" id="IPR012334">
    <property type="entry name" value="Pectin_lyas_fold"/>
</dbReference>
<sequence>MIYNPPGTTSPVVNNLVWDKSNVIGGTHANQRAGQNLFDMQFASVVSSTIEVQLSCEDLSMFSCILFPASCQLSYSKITVDSAWTNSMSNTAVFEGNQQAGANVYVSYPATVNLTSYNTQGAVPFFSTDTNYAWVTSAYSLSINENLDFSPPATYTNKANGQLVGLGITR</sequence>
<evidence type="ECO:0000313" key="2">
    <source>
        <dbReference type="Proteomes" id="UP000254255"/>
    </source>
</evidence>
<dbReference type="AlphaFoldDB" id="A0A377BW70"/>
<name>A0A377BW70_ECOLX</name>
<proteinExistence type="predicted"/>
<dbReference type="InterPro" id="IPR041303">
    <property type="entry name" value="Phage_spike_2"/>
</dbReference>
<accession>A0A377BW70</accession>
<dbReference type="Proteomes" id="UP000254255">
    <property type="component" value="Unassembled WGS sequence"/>
</dbReference>
<dbReference type="EMBL" id="UGET01000004">
    <property type="protein sequence ID" value="STL75983.1"/>
    <property type="molecule type" value="Genomic_DNA"/>
</dbReference>
<dbReference type="Gene3D" id="2.40.30.250">
    <property type="match status" value="1"/>
</dbReference>
<dbReference type="Pfam" id="PF18781">
    <property type="entry name" value="Phage_spike_2"/>
    <property type="match status" value="1"/>
</dbReference>
<protein>
    <submittedName>
        <fullName evidence="1">Uncharacterized protein</fullName>
    </submittedName>
</protein>
<reference evidence="1 2" key="1">
    <citation type="submission" date="2018-06" db="EMBL/GenBank/DDBJ databases">
        <authorList>
            <consortium name="Pathogen Informatics"/>
            <person name="Doyle S."/>
        </authorList>
    </citation>
    <scope>NUCLEOTIDE SEQUENCE [LARGE SCALE GENOMIC DNA]</scope>
    <source>
        <strain evidence="1 2">NCTC13148</strain>
    </source>
</reference>
<dbReference type="Pfam" id="PF22424">
    <property type="entry name" value="HK620_9_C"/>
    <property type="match status" value="1"/>
</dbReference>